<feature type="region of interest" description="Disordered" evidence="1">
    <location>
        <begin position="131"/>
        <end position="153"/>
    </location>
</feature>
<dbReference type="InterPro" id="IPR048017">
    <property type="entry name" value="Y4cF-like"/>
</dbReference>
<name>A0A7W9YB11_9HYPH</name>
<accession>A0A7W9YB11</accession>
<dbReference type="InterPro" id="IPR011670">
    <property type="entry name" value="DUF1612"/>
</dbReference>
<protein>
    <recommendedName>
        <fullName evidence="6">HTH DNA binding domain-containing protein</fullName>
    </recommendedName>
</protein>
<keyword evidence="5" id="KW-1185">Reference proteome</keyword>
<evidence type="ECO:0000259" key="3">
    <source>
        <dbReference type="Pfam" id="PF11972"/>
    </source>
</evidence>
<dbReference type="InterPro" id="IPR021068">
    <property type="entry name" value="HTH_DNA-bd"/>
</dbReference>
<dbReference type="Pfam" id="PF07756">
    <property type="entry name" value="DUF1612"/>
    <property type="match status" value="1"/>
</dbReference>
<evidence type="ECO:0000313" key="4">
    <source>
        <dbReference type="EMBL" id="MBB6165216.1"/>
    </source>
</evidence>
<comment type="caution">
    <text evidence="4">The sequence shown here is derived from an EMBL/GenBank/DDBJ whole genome shotgun (WGS) entry which is preliminary data.</text>
</comment>
<dbReference type="NCBIfam" id="NF040876">
    <property type="entry name" value="RHE_PE00001_fam"/>
    <property type="match status" value="1"/>
</dbReference>
<evidence type="ECO:0000313" key="5">
    <source>
        <dbReference type="Proteomes" id="UP000547879"/>
    </source>
</evidence>
<proteinExistence type="predicted"/>
<evidence type="ECO:0000259" key="2">
    <source>
        <dbReference type="Pfam" id="PF07756"/>
    </source>
</evidence>
<dbReference type="EMBL" id="JACHEG010000008">
    <property type="protein sequence ID" value="MBB6165216.1"/>
    <property type="molecule type" value="Genomic_DNA"/>
</dbReference>
<evidence type="ECO:0008006" key="6">
    <source>
        <dbReference type="Google" id="ProtNLM"/>
    </source>
</evidence>
<evidence type="ECO:0000256" key="1">
    <source>
        <dbReference type="SAM" id="MobiDB-lite"/>
    </source>
</evidence>
<feature type="domain" description="DUF1612" evidence="2">
    <location>
        <begin position="195"/>
        <end position="321"/>
    </location>
</feature>
<gene>
    <name evidence="4" type="ORF">HNQ72_005062</name>
</gene>
<dbReference type="Proteomes" id="UP000547879">
    <property type="component" value="Unassembled WGS sequence"/>
</dbReference>
<dbReference type="AlphaFoldDB" id="A0A7W9YB11"/>
<sequence length="383" mass="42021">MAYDLAKISMTALMRPAFDAGIALTRLDERIARSPVGAGFLERQNFADACGSLWIDGELVHLEDLVLHDALRDTRIPTHELTIAHDVLRTRRRISGQSPDWALSPDGLRALRQTSDVNLVGIEAMKPAGVSRTAVPVGQEGEGDDDDDSEKNLPGVDYVAIDATLARSSAAIADATRPGRAGGRATAIRPEKDPMIYDLEWDEDTRLDEWRGVLRQAENLPAVSRAIIALDAWNELSVLQHASWLGRLFAASILRQAGLTTGAHLVAINLGLKTIPVDRRRHRDHETRLLAIAHGLLAAAEIGMKEHDRLMLAKTMMDRKLEGRRTSSKLPGLVELVMARPLVSAGMVAKTLDVTPQAARRIVTELGLREMTGRGRFRAWGTF</sequence>
<reference evidence="4 5" key="1">
    <citation type="submission" date="2020-08" db="EMBL/GenBank/DDBJ databases">
        <title>Genomic Encyclopedia of Type Strains, Phase IV (KMG-IV): sequencing the most valuable type-strain genomes for metagenomic binning, comparative biology and taxonomic classification.</title>
        <authorList>
            <person name="Goeker M."/>
        </authorList>
    </citation>
    <scope>NUCLEOTIDE SEQUENCE [LARGE SCALE GENOMIC DNA]</scope>
    <source>
        <strain evidence="4 5">DSM 100734</strain>
    </source>
</reference>
<organism evidence="4 5">
    <name type="scientific">Rhizobium wenxiniae</name>
    <dbReference type="NCBI Taxonomy" id="1737357"/>
    <lineage>
        <taxon>Bacteria</taxon>
        <taxon>Pseudomonadati</taxon>
        <taxon>Pseudomonadota</taxon>
        <taxon>Alphaproteobacteria</taxon>
        <taxon>Hyphomicrobiales</taxon>
        <taxon>Rhizobiaceae</taxon>
        <taxon>Rhizobium/Agrobacterium group</taxon>
        <taxon>Rhizobium</taxon>
    </lineage>
</organism>
<dbReference type="RefSeq" id="WP_183996318.1">
    <property type="nucleotide sequence ID" value="NZ_BMHW01000009.1"/>
</dbReference>
<feature type="domain" description="HTH DNA binding" evidence="3">
    <location>
        <begin position="330"/>
        <end position="381"/>
    </location>
</feature>
<dbReference type="Pfam" id="PF11972">
    <property type="entry name" value="HTH_13"/>
    <property type="match status" value="1"/>
</dbReference>